<organism evidence="5">
    <name type="scientific">Desulfacinum infernum</name>
    <dbReference type="NCBI Taxonomy" id="35837"/>
    <lineage>
        <taxon>Bacteria</taxon>
        <taxon>Pseudomonadati</taxon>
        <taxon>Thermodesulfobacteriota</taxon>
        <taxon>Syntrophobacteria</taxon>
        <taxon>Syntrophobacterales</taxon>
        <taxon>Syntrophobacteraceae</taxon>
        <taxon>Desulfacinum</taxon>
    </lineage>
</organism>
<dbReference type="InterPro" id="IPR000845">
    <property type="entry name" value="Nucleoside_phosphorylase_d"/>
</dbReference>
<evidence type="ECO:0000313" key="5">
    <source>
        <dbReference type="EMBL" id="HFK98016.1"/>
    </source>
</evidence>
<dbReference type="PANTHER" id="PTHR43691:SF11">
    <property type="entry name" value="FI09636P-RELATED"/>
    <property type="match status" value="1"/>
</dbReference>
<dbReference type="GO" id="GO:0005829">
    <property type="term" value="C:cytosol"/>
    <property type="evidence" value="ECO:0007669"/>
    <property type="project" value="TreeGrafter"/>
</dbReference>
<accession>A0A832EE46</accession>
<reference evidence="5" key="1">
    <citation type="journal article" date="2020" name="mSystems">
        <title>Genome- and Community-Level Interaction Insights into Carbon Utilization and Element Cycling Functions of Hydrothermarchaeota in Hydrothermal Sediment.</title>
        <authorList>
            <person name="Zhou Z."/>
            <person name="Liu Y."/>
            <person name="Xu W."/>
            <person name="Pan J."/>
            <person name="Luo Z.H."/>
            <person name="Li M."/>
        </authorList>
    </citation>
    <scope>NUCLEOTIDE SEQUENCE [LARGE SCALE GENOMIC DNA]</scope>
    <source>
        <strain evidence="5">SpSt-456</strain>
    </source>
</reference>
<evidence type="ECO:0000256" key="1">
    <source>
        <dbReference type="ARBA" id="ARBA00011888"/>
    </source>
</evidence>
<comment type="catalytic activity">
    <reaction evidence="3">
        <text>uridine + phosphate = alpha-D-ribose 1-phosphate + uracil</text>
        <dbReference type="Rhea" id="RHEA:24388"/>
        <dbReference type="ChEBI" id="CHEBI:16704"/>
        <dbReference type="ChEBI" id="CHEBI:17568"/>
        <dbReference type="ChEBI" id="CHEBI:43474"/>
        <dbReference type="ChEBI" id="CHEBI:57720"/>
        <dbReference type="EC" id="2.4.2.3"/>
    </reaction>
</comment>
<dbReference type="Pfam" id="PF01048">
    <property type="entry name" value="PNP_UDP_1"/>
    <property type="match status" value="1"/>
</dbReference>
<evidence type="ECO:0000256" key="2">
    <source>
        <dbReference type="ARBA" id="ARBA00021980"/>
    </source>
</evidence>
<proteinExistence type="predicted"/>
<name>A0A832EE46_9BACT</name>
<dbReference type="InterPro" id="IPR035994">
    <property type="entry name" value="Nucleoside_phosphorylase_sf"/>
</dbReference>
<sequence length="243" mass="26806">MEKAGSKALIDPARSKKDIALPADAFLVFTPEDMTLMKAKWASCRRAQRLFLSDVFLCLDDGPPVAVALVGPAIGAPQAVLVLEKMIALGARRVIAYGWCGSLQPHVFIGHVVLPEAVHSEEGTSAHYPIPEAPSPSPDLLRRLEAALKSDAHLTVHKGSVWSTDAPYRETEEKVLFYQQKGVLGVDMEMSALFTAAAFRGIDLAGVLVVSDDLSHLTWRHGFRDPQFQETRKRLPERLRRLF</sequence>
<dbReference type="GO" id="GO:0009116">
    <property type="term" value="P:nucleoside metabolic process"/>
    <property type="evidence" value="ECO:0007669"/>
    <property type="project" value="InterPro"/>
</dbReference>
<gene>
    <name evidence="5" type="ORF">ENS06_11950</name>
</gene>
<comment type="caution">
    <text evidence="5">The sequence shown here is derived from an EMBL/GenBank/DDBJ whole genome shotgun (WGS) entry which is preliminary data.</text>
</comment>
<protein>
    <recommendedName>
        <fullName evidence="2">Uridine phosphorylase</fullName>
        <ecNumber evidence="1">2.4.2.3</ecNumber>
    </recommendedName>
</protein>
<dbReference type="GO" id="GO:0004850">
    <property type="term" value="F:uridine phosphorylase activity"/>
    <property type="evidence" value="ECO:0007669"/>
    <property type="project" value="UniProtKB-EC"/>
</dbReference>
<dbReference type="EC" id="2.4.2.3" evidence="1"/>
<dbReference type="CDD" id="cd09007">
    <property type="entry name" value="NP-I_spr0068"/>
    <property type="match status" value="1"/>
</dbReference>
<dbReference type="SUPFAM" id="SSF53167">
    <property type="entry name" value="Purine and uridine phosphorylases"/>
    <property type="match status" value="1"/>
</dbReference>
<dbReference type="Gene3D" id="3.40.50.1580">
    <property type="entry name" value="Nucleoside phosphorylase domain"/>
    <property type="match status" value="1"/>
</dbReference>
<evidence type="ECO:0000259" key="4">
    <source>
        <dbReference type="Pfam" id="PF01048"/>
    </source>
</evidence>
<dbReference type="AlphaFoldDB" id="A0A832EE46"/>
<feature type="domain" description="Nucleoside phosphorylase" evidence="4">
    <location>
        <begin position="61"/>
        <end position="221"/>
    </location>
</feature>
<evidence type="ECO:0000256" key="3">
    <source>
        <dbReference type="ARBA" id="ARBA00048447"/>
    </source>
</evidence>
<dbReference type="PANTHER" id="PTHR43691">
    <property type="entry name" value="URIDINE PHOSPHORYLASE"/>
    <property type="match status" value="1"/>
</dbReference>
<dbReference type="EMBL" id="DSTK01000036">
    <property type="protein sequence ID" value="HFK98016.1"/>
    <property type="molecule type" value="Genomic_DNA"/>
</dbReference>